<name>A0A9X3A1J8_9PSEU</name>
<dbReference type="Proteomes" id="UP001141259">
    <property type="component" value="Unassembled WGS sequence"/>
</dbReference>
<organism evidence="1 2">
    <name type="scientific">Umezawaea endophytica</name>
    <dbReference type="NCBI Taxonomy" id="1654476"/>
    <lineage>
        <taxon>Bacteria</taxon>
        <taxon>Bacillati</taxon>
        <taxon>Actinomycetota</taxon>
        <taxon>Actinomycetes</taxon>
        <taxon>Pseudonocardiales</taxon>
        <taxon>Pseudonocardiaceae</taxon>
        <taxon>Umezawaea</taxon>
    </lineage>
</organism>
<evidence type="ECO:0000313" key="1">
    <source>
        <dbReference type="EMBL" id="MCS7479729.1"/>
    </source>
</evidence>
<dbReference type="InterPro" id="IPR011200">
    <property type="entry name" value="UCP012608"/>
</dbReference>
<sequence>MLAQLFIDAAKSCEGSSPLTEALLLEAAADLRAGGVTTRVMAGHERDRKGTMPALRFASALHRLVLEGRAPGLAKHYPTVGGSPHLPTLWDAVLPVLHEHADELRARIGASVVQTNEPGRSAPLFGGLQVAAHAAAEAAGRSTPFPVRLLEIGASAGLNLHPDRIAYRLGADEVVGDPASPFGLDPRWTGRPSADLTRPLRIVEREGCDLNPVDVSTEDGRLALSSFVWADQLDRWERLRSALELAALHPAPVRRTTGPHWLAERLADRAPDVLTVVWHSVVWQYVSPADRAEGRAILADAVARATPGAPLALLVYEPRRTHTGYEFHLLLKTWPAGVSLRLGSGSGHGIPFTWEQQEWL</sequence>
<reference evidence="1" key="1">
    <citation type="submission" date="2022-08" db="EMBL/GenBank/DDBJ databases">
        <authorList>
            <person name="Tistechok S."/>
            <person name="Samborskyy M."/>
            <person name="Roman I."/>
        </authorList>
    </citation>
    <scope>NUCLEOTIDE SEQUENCE</scope>
    <source>
        <strain evidence="1">DSM 103496</strain>
    </source>
</reference>
<accession>A0A9X3A1J8</accession>
<dbReference type="AlphaFoldDB" id="A0A9X3A1J8"/>
<comment type="caution">
    <text evidence="1">The sequence shown here is derived from an EMBL/GenBank/DDBJ whole genome shotgun (WGS) entry which is preliminary data.</text>
</comment>
<dbReference type="RefSeq" id="WP_259625234.1">
    <property type="nucleotide sequence ID" value="NZ_JANYMP010000011.1"/>
</dbReference>
<evidence type="ECO:0000313" key="2">
    <source>
        <dbReference type="Proteomes" id="UP001141259"/>
    </source>
</evidence>
<keyword evidence="2" id="KW-1185">Reference proteome</keyword>
<dbReference type="EMBL" id="JANYMP010000011">
    <property type="protein sequence ID" value="MCS7479729.1"/>
    <property type="molecule type" value="Genomic_DNA"/>
</dbReference>
<dbReference type="Pfam" id="PF10094">
    <property type="entry name" value="DUF2332"/>
    <property type="match status" value="1"/>
</dbReference>
<dbReference type="PIRSF" id="PIRSF012608">
    <property type="entry name" value="UCP012608"/>
    <property type="match status" value="1"/>
</dbReference>
<gene>
    <name evidence="1" type="ORF">NZH93_22945</name>
</gene>
<protein>
    <submittedName>
        <fullName evidence="1">DUF2332 domain-containing protein</fullName>
    </submittedName>
</protein>
<proteinExistence type="predicted"/>